<evidence type="ECO:0000256" key="6">
    <source>
        <dbReference type="ARBA" id="ARBA00022840"/>
    </source>
</evidence>
<accession>A0A2R6P0Q0</accession>
<dbReference type="PROSITE" id="PS50011">
    <property type="entry name" value="PROTEIN_KINASE_DOM"/>
    <property type="match status" value="1"/>
</dbReference>
<dbReference type="PANTHER" id="PTHR24346:SF82">
    <property type="entry name" value="KP78A-RELATED"/>
    <property type="match status" value="1"/>
</dbReference>
<dbReference type="SMART" id="SM00220">
    <property type="entry name" value="S_TKc"/>
    <property type="match status" value="1"/>
</dbReference>
<dbReference type="EMBL" id="MLYV02000579">
    <property type="protein sequence ID" value="PSR82656.1"/>
    <property type="molecule type" value="Genomic_DNA"/>
</dbReference>
<name>A0A2R6P0Q0_9APHY</name>
<reference evidence="8 9" key="1">
    <citation type="submission" date="2018-02" db="EMBL/GenBank/DDBJ databases">
        <title>Genome sequence of the basidiomycete white-rot fungus Phlebia centrifuga.</title>
        <authorList>
            <person name="Granchi Z."/>
            <person name="Peng M."/>
            <person name="de Vries R.P."/>
            <person name="Hilden K."/>
            <person name="Makela M.R."/>
            <person name="Grigoriev I."/>
            <person name="Riley R."/>
        </authorList>
    </citation>
    <scope>NUCLEOTIDE SEQUENCE [LARGE SCALE GENOMIC DNA]</scope>
    <source>
        <strain evidence="8 9">FBCC195</strain>
    </source>
</reference>
<comment type="caution">
    <text evidence="8">The sequence shown here is derived from an EMBL/GenBank/DDBJ whole genome shotgun (WGS) entry which is preliminary data.</text>
</comment>
<evidence type="ECO:0000256" key="2">
    <source>
        <dbReference type="ARBA" id="ARBA00022527"/>
    </source>
</evidence>
<feature type="domain" description="Protein kinase" evidence="7">
    <location>
        <begin position="62"/>
        <end position="359"/>
    </location>
</feature>
<evidence type="ECO:0000313" key="8">
    <source>
        <dbReference type="EMBL" id="PSR82656.1"/>
    </source>
</evidence>
<gene>
    <name evidence="8" type="ORF">PHLCEN_2v5987</name>
</gene>
<dbReference type="PANTHER" id="PTHR24346">
    <property type="entry name" value="MAP/MICROTUBULE AFFINITY-REGULATING KINASE"/>
    <property type="match status" value="1"/>
</dbReference>
<dbReference type="GO" id="GO:0035556">
    <property type="term" value="P:intracellular signal transduction"/>
    <property type="evidence" value="ECO:0007669"/>
    <property type="project" value="TreeGrafter"/>
</dbReference>
<dbReference type="SUPFAM" id="SSF56112">
    <property type="entry name" value="Protein kinase-like (PK-like)"/>
    <property type="match status" value="1"/>
</dbReference>
<dbReference type="AlphaFoldDB" id="A0A2R6P0Q0"/>
<dbReference type="GO" id="GO:0004674">
    <property type="term" value="F:protein serine/threonine kinase activity"/>
    <property type="evidence" value="ECO:0007669"/>
    <property type="project" value="UniProtKB-KW"/>
</dbReference>
<keyword evidence="9" id="KW-1185">Reference proteome</keyword>
<evidence type="ECO:0000256" key="4">
    <source>
        <dbReference type="ARBA" id="ARBA00022741"/>
    </source>
</evidence>
<evidence type="ECO:0000313" key="9">
    <source>
        <dbReference type="Proteomes" id="UP000186601"/>
    </source>
</evidence>
<comment type="similarity">
    <text evidence="1">Belongs to the protein kinase superfamily. CAMK Ser/Thr protein kinase family. NIM1 subfamily.</text>
</comment>
<dbReference type="Gene3D" id="1.10.510.10">
    <property type="entry name" value="Transferase(Phosphotransferase) domain 1"/>
    <property type="match status" value="1"/>
</dbReference>
<evidence type="ECO:0000259" key="7">
    <source>
        <dbReference type="PROSITE" id="PS50011"/>
    </source>
</evidence>
<protein>
    <recommendedName>
        <fullName evidence="7">Protein kinase domain-containing protein</fullName>
    </recommendedName>
</protein>
<evidence type="ECO:0000256" key="1">
    <source>
        <dbReference type="ARBA" id="ARBA00010791"/>
    </source>
</evidence>
<dbReference type="GO" id="GO:0005524">
    <property type="term" value="F:ATP binding"/>
    <property type="evidence" value="ECO:0007669"/>
    <property type="project" value="UniProtKB-KW"/>
</dbReference>
<dbReference type="GO" id="GO:0005737">
    <property type="term" value="C:cytoplasm"/>
    <property type="evidence" value="ECO:0007669"/>
    <property type="project" value="TreeGrafter"/>
</dbReference>
<keyword evidence="3" id="KW-0808">Transferase</keyword>
<dbReference type="STRING" id="98765.A0A2R6P0Q0"/>
<keyword evidence="2" id="KW-0723">Serine/threonine-protein kinase</keyword>
<dbReference type="InterPro" id="IPR000719">
    <property type="entry name" value="Prot_kinase_dom"/>
</dbReference>
<keyword evidence="6" id="KW-0067">ATP-binding</keyword>
<dbReference type="InterPro" id="IPR011009">
    <property type="entry name" value="Kinase-like_dom_sf"/>
</dbReference>
<keyword evidence="5" id="KW-0418">Kinase</keyword>
<organism evidence="8 9">
    <name type="scientific">Hermanssonia centrifuga</name>
    <dbReference type="NCBI Taxonomy" id="98765"/>
    <lineage>
        <taxon>Eukaryota</taxon>
        <taxon>Fungi</taxon>
        <taxon>Dikarya</taxon>
        <taxon>Basidiomycota</taxon>
        <taxon>Agaricomycotina</taxon>
        <taxon>Agaricomycetes</taxon>
        <taxon>Polyporales</taxon>
        <taxon>Meruliaceae</taxon>
        <taxon>Hermanssonia</taxon>
    </lineage>
</organism>
<sequence length="376" mass="43774">MAEVETTVHLQRDDVSSTVHPAHELDSEERFWRDLQPWLKKRGYLLRPRYHPGWVASWVGTKKKWYDCEDGHTGNTLVLDAIKVSDGTAVGLKQLELGQEHGSNEIDIALFFSSEALAKDTRNHCVPVYEVLQIPDNENMRILVMPLLRRYCDPQMQTVGEAVEFFHQMFEGLYFMHEHHVAHRDCHRLNIMMDPKPLYPIMYHPAEDDMKHDFSGRVKHLTRTARPVKYYWIDFGLSRKYDPKGPPPLETDFISGDKTIPEFQGQNKAYDPFPADVYCAANIIRKDFLQTYRGVEFMRSLISDMTQDDPRRRPSMDVVVARFQEIRAALSLSMLRKRLVPHDEEGVISFFKGIRHMYRTVGYALRRIPPVPTPST</sequence>
<keyword evidence="4" id="KW-0547">Nucleotide-binding</keyword>
<dbReference type="Proteomes" id="UP000186601">
    <property type="component" value="Unassembled WGS sequence"/>
</dbReference>
<dbReference type="OrthoDB" id="5987198at2759"/>
<evidence type="ECO:0000256" key="3">
    <source>
        <dbReference type="ARBA" id="ARBA00022679"/>
    </source>
</evidence>
<evidence type="ECO:0000256" key="5">
    <source>
        <dbReference type="ARBA" id="ARBA00022777"/>
    </source>
</evidence>
<proteinExistence type="inferred from homology"/>